<accession>A0A8S5SWI9</accession>
<organism evidence="1">
    <name type="scientific">Siphoviridae sp. ctCQc22</name>
    <dbReference type="NCBI Taxonomy" id="2827807"/>
    <lineage>
        <taxon>Viruses</taxon>
        <taxon>Duplodnaviria</taxon>
        <taxon>Heunggongvirae</taxon>
        <taxon>Uroviricota</taxon>
        <taxon>Caudoviricetes</taxon>
    </lineage>
</organism>
<sequence length="53" mass="6236">MWIKSLIPRQIVHARKLESPCSLRLVFHPLKFAALFVPAYLMPRAINLHHFVQ</sequence>
<evidence type="ECO:0000313" key="1">
    <source>
        <dbReference type="EMBL" id="DAF55452.1"/>
    </source>
</evidence>
<name>A0A8S5SWI9_9CAUD</name>
<dbReference type="EMBL" id="BK032691">
    <property type="protein sequence ID" value="DAF55452.1"/>
    <property type="molecule type" value="Genomic_DNA"/>
</dbReference>
<protein>
    <submittedName>
        <fullName evidence="1">Uncharacterized protein</fullName>
    </submittedName>
</protein>
<proteinExistence type="predicted"/>
<reference evidence="1" key="1">
    <citation type="journal article" date="2021" name="Proc. Natl. Acad. Sci. U.S.A.">
        <title>A Catalog of Tens of Thousands of Viruses from Human Metagenomes Reveals Hidden Associations with Chronic Diseases.</title>
        <authorList>
            <person name="Tisza M.J."/>
            <person name="Buck C.B."/>
        </authorList>
    </citation>
    <scope>NUCLEOTIDE SEQUENCE</scope>
    <source>
        <strain evidence="1">CtCQc22</strain>
    </source>
</reference>